<proteinExistence type="predicted"/>
<sequence length="85" mass="9289">MTCAAPTTEGALERAQSQSLRTILLQFLARSAQTSGRQVDGSVSTLRLQVWYTALCRKGVSTAPDIGKQQMIVQASFQVIPPIFY</sequence>
<dbReference type="EMBL" id="BLXT01007807">
    <property type="protein sequence ID" value="GFO42580.1"/>
    <property type="molecule type" value="Genomic_DNA"/>
</dbReference>
<dbReference type="Proteomes" id="UP000735302">
    <property type="component" value="Unassembled WGS sequence"/>
</dbReference>
<evidence type="ECO:0000313" key="2">
    <source>
        <dbReference type="Proteomes" id="UP000735302"/>
    </source>
</evidence>
<accession>A0AAV4DEP3</accession>
<organism evidence="1 2">
    <name type="scientific">Plakobranchus ocellatus</name>
    <dbReference type="NCBI Taxonomy" id="259542"/>
    <lineage>
        <taxon>Eukaryota</taxon>
        <taxon>Metazoa</taxon>
        <taxon>Spiralia</taxon>
        <taxon>Lophotrochozoa</taxon>
        <taxon>Mollusca</taxon>
        <taxon>Gastropoda</taxon>
        <taxon>Heterobranchia</taxon>
        <taxon>Euthyneura</taxon>
        <taxon>Panpulmonata</taxon>
        <taxon>Sacoglossa</taxon>
        <taxon>Placobranchoidea</taxon>
        <taxon>Plakobranchidae</taxon>
        <taxon>Plakobranchus</taxon>
    </lineage>
</organism>
<name>A0AAV4DEP3_9GAST</name>
<comment type="caution">
    <text evidence="1">The sequence shown here is derived from an EMBL/GenBank/DDBJ whole genome shotgun (WGS) entry which is preliminary data.</text>
</comment>
<keyword evidence="2" id="KW-1185">Reference proteome</keyword>
<gene>
    <name evidence="1" type="ORF">PoB_006908500</name>
</gene>
<protein>
    <submittedName>
        <fullName evidence="1">Uncharacterized protein</fullName>
    </submittedName>
</protein>
<reference evidence="1 2" key="1">
    <citation type="journal article" date="2021" name="Elife">
        <title>Chloroplast acquisition without the gene transfer in kleptoplastic sea slugs, Plakobranchus ocellatus.</title>
        <authorList>
            <person name="Maeda T."/>
            <person name="Takahashi S."/>
            <person name="Yoshida T."/>
            <person name="Shimamura S."/>
            <person name="Takaki Y."/>
            <person name="Nagai Y."/>
            <person name="Toyoda A."/>
            <person name="Suzuki Y."/>
            <person name="Arimoto A."/>
            <person name="Ishii H."/>
            <person name="Satoh N."/>
            <person name="Nishiyama T."/>
            <person name="Hasebe M."/>
            <person name="Maruyama T."/>
            <person name="Minagawa J."/>
            <person name="Obokata J."/>
            <person name="Shigenobu S."/>
        </authorList>
    </citation>
    <scope>NUCLEOTIDE SEQUENCE [LARGE SCALE GENOMIC DNA]</scope>
</reference>
<dbReference type="AlphaFoldDB" id="A0AAV4DEP3"/>
<evidence type="ECO:0000313" key="1">
    <source>
        <dbReference type="EMBL" id="GFO42580.1"/>
    </source>
</evidence>